<gene>
    <name evidence="1" type="ORF">J07HQW2_03372</name>
</gene>
<evidence type="ECO:0000313" key="1">
    <source>
        <dbReference type="EMBL" id="ERG96888.1"/>
    </source>
</evidence>
<dbReference type="eggNOG" id="arCOG00679">
    <property type="taxonomic scope" value="Archaea"/>
</dbReference>
<dbReference type="AlphaFoldDB" id="U1NJ06"/>
<evidence type="ECO:0000313" key="2">
    <source>
        <dbReference type="Proteomes" id="UP000030710"/>
    </source>
</evidence>
<reference evidence="1 2" key="1">
    <citation type="journal article" date="2013" name="PLoS ONE">
        <title>Assembly-driven community genomics of a hypersaline microbial ecosystem.</title>
        <authorList>
            <person name="Podell S."/>
            <person name="Ugalde J.A."/>
            <person name="Narasingarao P."/>
            <person name="Banfield J.F."/>
            <person name="Heidelberg K.B."/>
            <person name="Allen E.E."/>
        </authorList>
    </citation>
    <scope>NUCLEOTIDE SEQUENCE [LARGE SCALE GENOMIC DNA]</scope>
    <source>
        <strain evidence="2">J07HQW2</strain>
    </source>
</reference>
<sequence>MVLDVDLNVTGPFIATSTGIIGSADRLSYWKNEYERTRDGLQECGTRSAHRTLQSVSGLITKRSEHWLYKRATELVHHAVERGVDNIMFENLGGIRDAMQ</sequence>
<dbReference type="HOGENOM" id="CLU_2299299_0_0_2"/>
<name>U1NJ06_9EURY</name>
<organism evidence="1 2">
    <name type="scientific">Haloquadratum walsbyi J07HQW2</name>
    <dbReference type="NCBI Taxonomy" id="1238425"/>
    <lineage>
        <taxon>Archaea</taxon>
        <taxon>Methanobacteriati</taxon>
        <taxon>Methanobacteriota</taxon>
        <taxon>Stenosarchaea group</taxon>
        <taxon>Halobacteria</taxon>
        <taxon>Halobacteriales</taxon>
        <taxon>Haloferacaceae</taxon>
        <taxon>Haloquadratum</taxon>
    </lineage>
</organism>
<accession>U1NJ06</accession>
<evidence type="ECO:0008006" key="3">
    <source>
        <dbReference type="Google" id="ProtNLM"/>
    </source>
</evidence>
<proteinExistence type="predicted"/>
<dbReference type="Proteomes" id="UP000030710">
    <property type="component" value="Unassembled WGS sequence"/>
</dbReference>
<dbReference type="EMBL" id="KE356561">
    <property type="protein sequence ID" value="ERG96888.1"/>
    <property type="molecule type" value="Genomic_DNA"/>
</dbReference>
<protein>
    <recommendedName>
        <fullName evidence="3">Transposase</fullName>
    </recommendedName>
</protein>